<dbReference type="InterPro" id="IPR003732">
    <property type="entry name" value="Daa-tRNA_deacyls_DTD"/>
</dbReference>
<dbReference type="AlphaFoldDB" id="A0A8T2PHA1"/>
<evidence type="ECO:0000256" key="1">
    <source>
        <dbReference type="ARBA" id="ARBA00013056"/>
    </source>
</evidence>
<organism evidence="4 5">
    <name type="scientific">Albula glossodonta</name>
    <name type="common">roundjaw bonefish</name>
    <dbReference type="NCBI Taxonomy" id="121402"/>
    <lineage>
        <taxon>Eukaryota</taxon>
        <taxon>Metazoa</taxon>
        <taxon>Chordata</taxon>
        <taxon>Craniata</taxon>
        <taxon>Vertebrata</taxon>
        <taxon>Euteleostomi</taxon>
        <taxon>Actinopterygii</taxon>
        <taxon>Neopterygii</taxon>
        <taxon>Teleostei</taxon>
        <taxon>Albuliformes</taxon>
        <taxon>Albulidae</taxon>
        <taxon>Albula</taxon>
    </lineage>
</organism>
<reference evidence="4" key="1">
    <citation type="thesis" date="2021" institute="BYU ScholarsArchive" country="Provo, UT, USA">
        <title>Applications of and Algorithms for Genome Assembly and Genomic Analyses with an Emphasis on Marine Teleosts.</title>
        <authorList>
            <person name="Pickett B.D."/>
        </authorList>
    </citation>
    <scope>NUCLEOTIDE SEQUENCE</scope>
    <source>
        <strain evidence="4">HI-2016</strain>
    </source>
</reference>
<evidence type="ECO:0000313" key="4">
    <source>
        <dbReference type="EMBL" id="KAG9350541.1"/>
    </source>
</evidence>
<dbReference type="SUPFAM" id="SSF69500">
    <property type="entry name" value="DTD-like"/>
    <property type="match status" value="1"/>
</dbReference>
<dbReference type="Pfam" id="PF02580">
    <property type="entry name" value="Tyr_Deacylase"/>
    <property type="match status" value="1"/>
</dbReference>
<evidence type="ECO:0000313" key="5">
    <source>
        <dbReference type="Proteomes" id="UP000824540"/>
    </source>
</evidence>
<dbReference type="GO" id="GO:0051499">
    <property type="term" value="F:D-aminoacyl-tRNA deacylase activity"/>
    <property type="evidence" value="ECO:0007669"/>
    <property type="project" value="UniProtKB-EC"/>
</dbReference>
<keyword evidence="5" id="KW-1185">Reference proteome</keyword>
<dbReference type="EMBL" id="JAFBMS010000008">
    <property type="protein sequence ID" value="KAG9350541.1"/>
    <property type="molecule type" value="Genomic_DNA"/>
</dbReference>
<accession>A0A8T2PHA1</accession>
<sequence>MMGYCGISGSGMLGNWVSPPEKGYRALNGQFGAYMQVHIQNDGPVTIELESPTGPMDPKQVLSQAEDLEHIVLVKRGSQKSCALIERVMGRVRAGTISDEPVQEMELRMRLDKQGLCHVAHPGTSGTRCAQLTPHSVSMETALWWEAAHSPVTSVKFRCARRAA</sequence>
<name>A0A8T2PHA1_9TELE</name>
<dbReference type="Proteomes" id="UP000824540">
    <property type="component" value="Unassembled WGS sequence"/>
</dbReference>
<comment type="catalytic activity">
    <reaction evidence="2">
        <text>glycyl-tRNA(Ala) + H2O = tRNA(Ala) + glycine + H(+)</text>
        <dbReference type="Rhea" id="RHEA:53744"/>
        <dbReference type="Rhea" id="RHEA-COMP:9657"/>
        <dbReference type="Rhea" id="RHEA-COMP:13640"/>
        <dbReference type="ChEBI" id="CHEBI:15377"/>
        <dbReference type="ChEBI" id="CHEBI:15378"/>
        <dbReference type="ChEBI" id="CHEBI:57305"/>
        <dbReference type="ChEBI" id="CHEBI:78442"/>
        <dbReference type="ChEBI" id="CHEBI:78522"/>
        <dbReference type="EC" id="3.1.1.96"/>
    </reaction>
</comment>
<protein>
    <recommendedName>
        <fullName evidence="1">D-aminoacyl-tRNA deacylase</fullName>
        <ecNumber evidence="1">3.1.1.96</ecNumber>
    </recommendedName>
</protein>
<comment type="caution">
    <text evidence="4">The sequence shown here is derived from an EMBL/GenBank/DDBJ whole genome shotgun (WGS) entry which is preliminary data.</text>
</comment>
<gene>
    <name evidence="4" type="ORF">JZ751_026907</name>
</gene>
<evidence type="ECO:0000256" key="3">
    <source>
        <dbReference type="ARBA" id="ARBA00048018"/>
    </source>
</evidence>
<dbReference type="Gene3D" id="3.50.80.10">
    <property type="entry name" value="D-tyrosyl-tRNA(Tyr) deacylase"/>
    <property type="match status" value="1"/>
</dbReference>
<dbReference type="EC" id="3.1.1.96" evidence="1"/>
<dbReference type="InterPro" id="IPR023509">
    <property type="entry name" value="DTD-like_sf"/>
</dbReference>
<comment type="catalytic activity">
    <reaction evidence="3">
        <text>a D-aminoacyl-tRNA + H2O = a tRNA + a D-alpha-amino acid + H(+)</text>
        <dbReference type="Rhea" id="RHEA:13953"/>
        <dbReference type="Rhea" id="RHEA-COMP:10123"/>
        <dbReference type="Rhea" id="RHEA-COMP:10124"/>
        <dbReference type="ChEBI" id="CHEBI:15377"/>
        <dbReference type="ChEBI" id="CHEBI:15378"/>
        <dbReference type="ChEBI" id="CHEBI:59871"/>
        <dbReference type="ChEBI" id="CHEBI:78442"/>
        <dbReference type="ChEBI" id="CHEBI:79333"/>
        <dbReference type="EC" id="3.1.1.96"/>
    </reaction>
</comment>
<dbReference type="OrthoDB" id="275783at2759"/>
<evidence type="ECO:0000256" key="2">
    <source>
        <dbReference type="ARBA" id="ARBA00047676"/>
    </source>
</evidence>
<dbReference type="GO" id="GO:0005737">
    <property type="term" value="C:cytoplasm"/>
    <property type="evidence" value="ECO:0007669"/>
    <property type="project" value="InterPro"/>
</dbReference>
<proteinExistence type="predicted"/>